<dbReference type="PANTHER" id="PTHR39087:SF2">
    <property type="entry name" value="UPF0104 MEMBRANE PROTEIN MJ1595"/>
    <property type="match status" value="1"/>
</dbReference>
<dbReference type="RefSeq" id="WP_188982079.1">
    <property type="nucleotide sequence ID" value="NZ_BMPO01000002.1"/>
</dbReference>
<comment type="subcellular location">
    <subcellularLocation>
        <location evidence="1">Cell membrane</location>
        <topology evidence="1">Multi-pass membrane protein</topology>
    </subcellularLocation>
</comment>
<evidence type="ECO:0000256" key="2">
    <source>
        <dbReference type="ARBA" id="ARBA00022475"/>
    </source>
</evidence>
<evidence type="ECO:0000256" key="6">
    <source>
        <dbReference type="SAM" id="Phobius"/>
    </source>
</evidence>
<reference evidence="7" key="2">
    <citation type="submission" date="2020-09" db="EMBL/GenBank/DDBJ databases">
        <authorList>
            <person name="Sun Q."/>
            <person name="Ohkuma M."/>
        </authorList>
    </citation>
    <scope>NUCLEOTIDE SEQUENCE</scope>
    <source>
        <strain evidence="7">JCM 30078</strain>
    </source>
</reference>
<organism evidence="7 8">
    <name type="scientific">Pseudomonas matsuisoli</name>
    <dbReference type="NCBI Taxonomy" id="1515666"/>
    <lineage>
        <taxon>Bacteria</taxon>
        <taxon>Pseudomonadati</taxon>
        <taxon>Pseudomonadota</taxon>
        <taxon>Gammaproteobacteria</taxon>
        <taxon>Pseudomonadales</taxon>
        <taxon>Pseudomonadaceae</taxon>
        <taxon>Pseudomonas</taxon>
    </lineage>
</organism>
<feature type="transmembrane region" description="Helical" evidence="6">
    <location>
        <begin position="57"/>
        <end position="76"/>
    </location>
</feature>
<name>A0A917UU65_9PSED</name>
<dbReference type="EMBL" id="BMPO01000002">
    <property type="protein sequence ID" value="GGJ86179.1"/>
    <property type="molecule type" value="Genomic_DNA"/>
</dbReference>
<dbReference type="Proteomes" id="UP000635983">
    <property type="component" value="Unassembled WGS sequence"/>
</dbReference>
<keyword evidence="2" id="KW-1003">Cell membrane</keyword>
<feature type="transmembrane region" description="Helical" evidence="6">
    <location>
        <begin position="25"/>
        <end position="45"/>
    </location>
</feature>
<proteinExistence type="predicted"/>
<evidence type="ECO:0000313" key="7">
    <source>
        <dbReference type="EMBL" id="GGJ86179.1"/>
    </source>
</evidence>
<feature type="transmembrane region" description="Helical" evidence="6">
    <location>
        <begin position="249"/>
        <end position="274"/>
    </location>
</feature>
<evidence type="ECO:0000313" key="8">
    <source>
        <dbReference type="Proteomes" id="UP000635983"/>
    </source>
</evidence>
<keyword evidence="8" id="KW-1185">Reference proteome</keyword>
<dbReference type="AlphaFoldDB" id="A0A917UU65"/>
<dbReference type="GO" id="GO:0005886">
    <property type="term" value="C:plasma membrane"/>
    <property type="evidence" value="ECO:0007669"/>
    <property type="project" value="UniProtKB-SubCell"/>
</dbReference>
<evidence type="ECO:0000256" key="5">
    <source>
        <dbReference type="ARBA" id="ARBA00023136"/>
    </source>
</evidence>
<feature type="transmembrane region" description="Helical" evidence="6">
    <location>
        <begin position="215"/>
        <end position="237"/>
    </location>
</feature>
<keyword evidence="4 6" id="KW-1133">Transmembrane helix</keyword>
<feature type="transmembrane region" description="Helical" evidence="6">
    <location>
        <begin position="173"/>
        <end position="194"/>
    </location>
</feature>
<accession>A0A917UU65</accession>
<evidence type="ECO:0000256" key="3">
    <source>
        <dbReference type="ARBA" id="ARBA00022692"/>
    </source>
</evidence>
<protein>
    <submittedName>
        <fullName evidence="7">Membrane protein</fullName>
    </submittedName>
</protein>
<comment type="caution">
    <text evidence="7">The sequence shown here is derived from an EMBL/GenBank/DDBJ whole genome shotgun (WGS) entry which is preliminary data.</text>
</comment>
<gene>
    <name evidence="7" type="ORF">GCM10009304_10330</name>
</gene>
<keyword evidence="3 6" id="KW-0812">Transmembrane</keyword>
<dbReference type="Pfam" id="PF03706">
    <property type="entry name" value="LPG_synthase_TM"/>
    <property type="match status" value="1"/>
</dbReference>
<sequence length="334" mass="36964">MNDASDVQTTPTQNSPRWWAITKKVLTWAFFIAITIFFIVLARNIDWAQVWQSLQGYSLGTIALSIGAAMTGYAIYSTFDLLGRTYTGHHLPTRQILPLTFVCYAFNQNLAWVGGIAMRYRLYSRLGLTGLVITRILTLSIVTNWIGYLMLAGIVFALGVVQPPPEWDLDFSALRFLGVGMVVASIAYVIACAVCKRRSWTLRGHEIELPTAKMAMLQIAMGGACWMLMGATVWVFMPDPVGYLTTLGILLISSIAAVLAHIPGGIGVLETVFVTLLQHQVPKADILAALIGYRVAYFLVPLLLASIVYLGFETRAKRMRHKNHSARVPSEHAR</sequence>
<reference evidence="7" key="1">
    <citation type="journal article" date="2014" name="Int. J. Syst. Evol. Microbiol.">
        <title>Complete genome sequence of Corynebacterium casei LMG S-19264T (=DSM 44701T), isolated from a smear-ripened cheese.</title>
        <authorList>
            <consortium name="US DOE Joint Genome Institute (JGI-PGF)"/>
            <person name="Walter F."/>
            <person name="Albersmeier A."/>
            <person name="Kalinowski J."/>
            <person name="Ruckert C."/>
        </authorList>
    </citation>
    <scope>NUCLEOTIDE SEQUENCE</scope>
    <source>
        <strain evidence="7">JCM 30078</strain>
    </source>
</reference>
<evidence type="ECO:0000256" key="4">
    <source>
        <dbReference type="ARBA" id="ARBA00022989"/>
    </source>
</evidence>
<dbReference type="InterPro" id="IPR022791">
    <property type="entry name" value="L-PG_synthase/AglD"/>
</dbReference>
<feature type="transmembrane region" description="Helical" evidence="6">
    <location>
        <begin position="286"/>
        <end position="312"/>
    </location>
</feature>
<keyword evidence="5 6" id="KW-0472">Membrane</keyword>
<feature type="transmembrane region" description="Helical" evidence="6">
    <location>
        <begin position="96"/>
        <end position="115"/>
    </location>
</feature>
<dbReference type="PANTHER" id="PTHR39087">
    <property type="entry name" value="UPF0104 MEMBRANE PROTEIN MJ1595"/>
    <property type="match status" value="1"/>
</dbReference>
<feature type="transmembrane region" description="Helical" evidence="6">
    <location>
        <begin position="136"/>
        <end position="161"/>
    </location>
</feature>
<evidence type="ECO:0000256" key="1">
    <source>
        <dbReference type="ARBA" id="ARBA00004651"/>
    </source>
</evidence>